<sequence length="330" mass="36894">MSRDPRKRAQAAPCFKSLITLWDGSSGHCASVMTRWGCHEWYFELWLTDYMKWLQINPPRVGKGLVLQGSSIGKNRYFNNNYFYCGAEIGAAVCEAHGQFPLRDMVEEWTSEELAGFEDPEGSNSLAGILAKTLTMYLSIEKCILMEVLQSAVDITLLGGCRAASRTPGAHYHVYEYGAPSTWRPSPTFHGIRVWGALQPVMGANPLQGNIPICSWPLNYSRTPKLYYNDGICVRTPGISSSSRGPLAVMLGPGGDVSVGQGVGLWIRIRRLLRLTQSIIAVKTSPGWRRQQRQLRYPRFLAWRPHAYASEENLEYLQERVSGSFASVPV</sequence>
<protein>
    <submittedName>
        <fullName evidence="1">Uncharacterized protein</fullName>
    </submittedName>
</protein>
<accession>A0AAD6XZA8</accession>
<proteinExistence type="predicted"/>
<keyword evidence="2" id="KW-1185">Reference proteome</keyword>
<evidence type="ECO:0000313" key="1">
    <source>
        <dbReference type="EMBL" id="KAJ7191775.1"/>
    </source>
</evidence>
<dbReference type="Proteomes" id="UP001219525">
    <property type="component" value="Unassembled WGS sequence"/>
</dbReference>
<reference evidence="1" key="1">
    <citation type="submission" date="2023-03" db="EMBL/GenBank/DDBJ databases">
        <title>Massive genome expansion in bonnet fungi (Mycena s.s.) driven by repeated elements and novel gene families across ecological guilds.</title>
        <authorList>
            <consortium name="Lawrence Berkeley National Laboratory"/>
            <person name="Harder C.B."/>
            <person name="Miyauchi S."/>
            <person name="Viragh M."/>
            <person name="Kuo A."/>
            <person name="Thoen E."/>
            <person name="Andreopoulos B."/>
            <person name="Lu D."/>
            <person name="Skrede I."/>
            <person name="Drula E."/>
            <person name="Henrissat B."/>
            <person name="Morin E."/>
            <person name="Kohler A."/>
            <person name="Barry K."/>
            <person name="LaButti K."/>
            <person name="Morin E."/>
            <person name="Salamov A."/>
            <person name="Lipzen A."/>
            <person name="Mereny Z."/>
            <person name="Hegedus B."/>
            <person name="Baldrian P."/>
            <person name="Stursova M."/>
            <person name="Weitz H."/>
            <person name="Taylor A."/>
            <person name="Grigoriev I.V."/>
            <person name="Nagy L.G."/>
            <person name="Martin F."/>
            <person name="Kauserud H."/>
        </authorList>
    </citation>
    <scope>NUCLEOTIDE SEQUENCE</scope>
    <source>
        <strain evidence="1">9144</strain>
    </source>
</reference>
<dbReference type="EMBL" id="JARJCW010000128">
    <property type="protein sequence ID" value="KAJ7191775.1"/>
    <property type="molecule type" value="Genomic_DNA"/>
</dbReference>
<organism evidence="1 2">
    <name type="scientific">Mycena pura</name>
    <dbReference type="NCBI Taxonomy" id="153505"/>
    <lineage>
        <taxon>Eukaryota</taxon>
        <taxon>Fungi</taxon>
        <taxon>Dikarya</taxon>
        <taxon>Basidiomycota</taxon>
        <taxon>Agaricomycotina</taxon>
        <taxon>Agaricomycetes</taxon>
        <taxon>Agaricomycetidae</taxon>
        <taxon>Agaricales</taxon>
        <taxon>Marasmiineae</taxon>
        <taxon>Mycenaceae</taxon>
        <taxon>Mycena</taxon>
    </lineage>
</organism>
<gene>
    <name evidence="1" type="ORF">GGX14DRAFT_406882</name>
</gene>
<name>A0AAD6XZA8_9AGAR</name>
<comment type="caution">
    <text evidence="1">The sequence shown here is derived from an EMBL/GenBank/DDBJ whole genome shotgun (WGS) entry which is preliminary data.</text>
</comment>
<evidence type="ECO:0000313" key="2">
    <source>
        <dbReference type="Proteomes" id="UP001219525"/>
    </source>
</evidence>
<dbReference type="AlphaFoldDB" id="A0AAD6XZA8"/>